<sequence length="51" mass="5904">MKTGDDFNAQRAFDRALNLLSSKENLSKEFLSTKELFSLFRNEFSSNKLIT</sequence>
<protein>
    <submittedName>
        <fullName evidence="1">Uncharacterized protein</fullName>
    </submittedName>
</protein>
<gene>
    <name evidence="1" type="ORF">UJA718_LOCUS48294</name>
    <name evidence="2" type="ORF">UJA718_LOCUS49734</name>
</gene>
<keyword evidence="3" id="KW-1185">Reference proteome</keyword>
<organism evidence="1 3">
    <name type="scientific">Rotaria socialis</name>
    <dbReference type="NCBI Taxonomy" id="392032"/>
    <lineage>
        <taxon>Eukaryota</taxon>
        <taxon>Metazoa</taxon>
        <taxon>Spiralia</taxon>
        <taxon>Gnathifera</taxon>
        <taxon>Rotifera</taxon>
        <taxon>Eurotatoria</taxon>
        <taxon>Bdelloidea</taxon>
        <taxon>Philodinida</taxon>
        <taxon>Philodinidae</taxon>
        <taxon>Rotaria</taxon>
    </lineage>
</organism>
<feature type="non-terminal residue" evidence="1">
    <location>
        <position position="1"/>
    </location>
</feature>
<dbReference type="EMBL" id="CAJOBP010105984">
    <property type="protein sequence ID" value="CAF4989210.1"/>
    <property type="molecule type" value="Genomic_DNA"/>
</dbReference>
<dbReference type="EMBL" id="CAJOBP010095850">
    <property type="protein sequence ID" value="CAF4961978.1"/>
    <property type="molecule type" value="Genomic_DNA"/>
</dbReference>
<comment type="caution">
    <text evidence="1">The sequence shown here is derived from an EMBL/GenBank/DDBJ whole genome shotgun (WGS) entry which is preliminary data.</text>
</comment>
<name>A0A821YD55_9BILA</name>
<evidence type="ECO:0000313" key="1">
    <source>
        <dbReference type="EMBL" id="CAF4961978.1"/>
    </source>
</evidence>
<reference evidence="1" key="1">
    <citation type="submission" date="2021-02" db="EMBL/GenBank/DDBJ databases">
        <authorList>
            <person name="Nowell W R."/>
        </authorList>
    </citation>
    <scope>NUCLEOTIDE SEQUENCE</scope>
</reference>
<proteinExistence type="predicted"/>
<evidence type="ECO:0000313" key="2">
    <source>
        <dbReference type="EMBL" id="CAF4989210.1"/>
    </source>
</evidence>
<evidence type="ECO:0000313" key="3">
    <source>
        <dbReference type="Proteomes" id="UP000663873"/>
    </source>
</evidence>
<dbReference type="AlphaFoldDB" id="A0A821YD55"/>
<dbReference type="Proteomes" id="UP000663873">
    <property type="component" value="Unassembled WGS sequence"/>
</dbReference>
<accession>A0A821YD55</accession>